<accession>A0A0E9TV18</accession>
<organism evidence="1">
    <name type="scientific">Anguilla anguilla</name>
    <name type="common">European freshwater eel</name>
    <name type="synonym">Muraena anguilla</name>
    <dbReference type="NCBI Taxonomy" id="7936"/>
    <lineage>
        <taxon>Eukaryota</taxon>
        <taxon>Metazoa</taxon>
        <taxon>Chordata</taxon>
        <taxon>Craniata</taxon>
        <taxon>Vertebrata</taxon>
        <taxon>Euteleostomi</taxon>
        <taxon>Actinopterygii</taxon>
        <taxon>Neopterygii</taxon>
        <taxon>Teleostei</taxon>
        <taxon>Anguilliformes</taxon>
        <taxon>Anguillidae</taxon>
        <taxon>Anguilla</taxon>
    </lineage>
</organism>
<protein>
    <submittedName>
        <fullName evidence="1">Uncharacterized protein</fullName>
    </submittedName>
</protein>
<dbReference type="EMBL" id="GBXM01051166">
    <property type="protein sequence ID" value="JAH57411.1"/>
    <property type="molecule type" value="Transcribed_RNA"/>
</dbReference>
<proteinExistence type="predicted"/>
<sequence>MTVLLSKASKADTHSSQVR</sequence>
<name>A0A0E9TV18_ANGAN</name>
<evidence type="ECO:0000313" key="1">
    <source>
        <dbReference type="EMBL" id="JAH57411.1"/>
    </source>
</evidence>
<reference evidence="1" key="1">
    <citation type="submission" date="2014-11" db="EMBL/GenBank/DDBJ databases">
        <authorList>
            <person name="Amaro Gonzalez C."/>
        </authorList>
    </citation>
    <scope>NUCLEOTIDE SEQUENCE</scope>
</reference>
<dbReference type="AlphaFoldDB" id="A0A0E9TV18"/>
<reference evidence="1" key="2">
    <citation type="journal article" date="2015" name="Fish Shellfish Immunol.">
        <title>Early steps in the European eel (Anguilla anguilla)-Vibrio vulnificus interaction in the gills: Role of the RtxA13 toxin.</title>
        <authorList>
            <person name="Callol A."/>
            <person name="Pajuelo D."/>
            <person name="Ebbesson L."/>
            <person name="Teles M."/>
            <person name="MacKenzie S."/>
            <person name="Amaro C."/>
        </authorList>
    </citation>
    <scope>NUCLEOTIDE SEQUENCE</scope>
</reference>